<keyword evidence="2" id="KW-1185">Reference proteome</keyword>
<comment type="caution">
    <text evidence="1">The sequence shown here is derived from an EMBL/GenBank/DDBJ whole genome shotgun (WGS) entry which is preliminary data.</text>
</comment>
<proteinExistence type="predicted"/>
<gene>
    <name evidence="1" type="ORF">GDO78_022123</name>
</gene>
<evidence type="ECO:0000313" key="2">
    <source>
        <dbReference type="Proteomes" id="UP000770717"/>
    </source>
</evidence>
<sequence>MGESGIYYLWLTAAVWNYNSQLAAQDVEPSIDTAALKQRRLLISGMWCSCIYGGFSVTLLQLPLQVLVTSVLLLPPGGDVYNVWSNHKSGITLMLPVHYHCVIRSLISSHISPLKHMQGCKIRLAGMSAELPHRAR</sequence>
<evidence type="ECO:0000313" key="1">
    <source>
        <dbReference type="EMBL" id="KAG9468695.1"/>
    </source>
</evidence>
<name>A0A8J6JS68_ELECQ</name>
<organism evidence="1 2">
    <name type="scientific">Eleutherodactylus coqui</name>
    <name type="common">Puerto Rican coqui</name>
    <dbReference type="NCBI Taxonomy" id="57060"/>
    <lineage>
        <taxon>Eukaryota</taxon>
        <taxon>Metazoa</taxon>
        <taxon>Chordata</taxon>
        <taxon>Craniata</taxon>
        <taxon>Vertebrata</taxon>
        <taxon>Euteleostomi</taxon>
        <taxon>Amphibia</taxon>
        <taxon>Batrachia</taxon>
        <taxon>Anura</taxon>
        <taxon>Neobatrachia</taxon>
        <taxon>Hyloidea</taxon>
        <taxon>Eleutherodactylidae</taxon>
        <taxon>Eleutherodactylinae</taxon>
        <taxon>Eleutherodactylus</taxon>
        <taxon>Eleutherodactylus</taxon>
    </lineage>
</organism>
<dbReference type="Proteomes" id="UP000770717">
    <property type="component" value="Unassembled WGS sequence"/>
</dbReference>
<reference evidence="1" key="1">
    <citation type="thesis" date="2020" institute="ProQuest LLC" country="789 East Eisenhower Parkway, Ann Arbor, MI, USA">
        <title>Comparative Genomics and Chromosome Evolution.</title>
        <authorList>
            <person name="Mudd A.B."/>
        </authorList>
    </citation>
    <scope>NUCLEOTIDE SEQUENCE</scope>
    <source>
        <strain evidence="1">HN-11 Male</strain>
        <tissue evidence="1">Kidney and liver</tissue>
    </source>
</reference>
<dbReference type="AlphaFoldDB" id="A0A8J6JS68"/>
<protein>
    <submittedName>
        <fullName evidence="1">Uncharacterized protein</fullName>
    </submittedName>
</protein>
<dbReference type="EMBL" id="WNTK01000761">
    <property type="protein sequence ID" value="KAG9468695.1"/>
    <property type="molecule type" value="Genomic_DNA"/>
</dbReference>
<accession>A0A8J6JS68</accession>